<keyword evidence="7" id="KW-1185">Reference proteome</keyword>
<dbReference type="PRINTS" id="PR00982">
    <property type="entry name" value="TRNASYNTHLYS"/>
</dbReference>
<evidence type="ECO:0000256" key="2">
    <source>
        <dbReference type="ARBA" id="ARBA00022741"/>
    </source>
</evidence>
<dbReference type="Pfam" id="PF00152">
    <property type="entry name" value="tRNA-synt_2"/>
    <property type="match status" value="1"/>
</dbReference>
<dbReference type="CDD" id="cd00775">
    <property type="entry name" value="LysRS_core"/>
    <property type="match status" value="1"/>
</dbReference>
<dbReference type="GO" id="GO:0005829">
    <property type="term" value="C:cytosol"/>
    <property type="evidence" value="ECO:0007669"/>
    <property type="project" value="TreeGrafter"/>
</dbReference>
<protein>
    <recommendedName>
        <fullName evidence="5">Aminoacyl-transfer RNA synthetases class-II family profile domain-containing protein</fullName>
    </recommendedName>
</protein>
<comment type="caution">
    <text evidence="6">The sequence shown here is derived from an EMBL/GenBank/DDBJ whole genome shotgun (WGS) entry which is preliminary data.</text>
</comment>
<dbReference type="PROSITE" id="PS50862">
    <property type="entry name" value="AA_TRNA_LIGASE_II"/>
    <property type="match status" value="1"/>
</dbReference>
<keyword evidence="3" id="KW-0067">ATP-binding</keyword>
<evidence type="ECO:0000259" key="5">
    <source>
        <dbReference type="PROSITE" id="PS50862"/>
    </source>
</evidence>
<dbReference type="Proteomes" id="UP000274822">
    <property type="component" value="Unassembled WGS sequence"/>
</dbReference>
<reference evidence="6 7" key="1">
    <citation type="journal article" date="2018" name="New Phytol.">
        <title>Phylogenomics of Endogonaceae and evolution of mycorrhizas within Mucoromycota.</title>
        <authorList>
            <person name="Chang Y."/>
            <person name="Desiro A."/>
            <person name="Na H."/>
            <person name="Sandor L."/>
            <person name="Lipzen A."/>
            <person name="Clum A."/>
            <person name="Barry K."/>
            <person name="Grigoriev I.V."/>
            <person name="Martin F.M."/>
            <person name="Stajich J.E."/>
            <person name="Smith M.E."/>
            <person name="Bonito G."/>
            <person name="Spatafora J.W."/>
        </authorList>
    </citation>
    <scope>NUCLEOTIDE SEQUENCE [LARGE SCALE GENOMIC DNA]</scope>
    <source>
        <strain evidence="6 7">AD002</strain>
    </source>
</reference>
<feature type="compositionally biased region" description="Basic and acidic residues" evidence="4">
    <location>
        <begin position="353"/>
        <end position="369"/>
    </location>
</feature>
<dbReference type="PANTHER" id="PTHR42918:SF5">
    <property type="entry name" value="LYSINE--TRNA LIGASE, MITOCHONDRIAL"/>
    <property type="match status" value="1"/>
</dbReference>
<accession>A0A433QKJ3</accession>
<keyword evidence="2" id="KW-0547">Nucleotide-binding</keyword>
<gene>
    <name evidence="6" type="ORF">BC938DRAFT_479613</name>
</gene>
<dbReference type="GO" id="GO:0005524">
    <property type="term" value="F:ATP binding"/>
    <property type="evidence" value="ECO:0007669"/>
    <property type="project" value="UniProtKB-KW"/>
</dbReference>
<feature type="region of interest" description="Disordered" evidence="4">
    <location>
        <begin position="353"/>
        <end position="373"/>
    </location>
</feature>
<name>A0A433QKJ3_9FUNG</name>
<proteinExistence type="predicted"/>
<dbReference type="GO" id="GO:0000049">
    <property type="term" value="F:tRNA binding"/>
    <property type="evidence" value="ECO:0007669"/>
    <property type="project" value="TreeGrafter"/>
</dbReference>
<organism evidence="6 7">
    <name type="scientific">Jimgerdemannia flammicorona</name>
    <dbReference type="NCBI Taxonomy" id="994334"/>
    <lineage>
        <taxon>Eukaryota</taxon>
        <taxon>Fungi</taxon>
        <taxon>Fungi incertae sedis</taxon>
        <taxon>Mucoromycota</taxon>
        <taxon>Mucoromycotina</taxon>
        <taxon>Endogonomycetes</taxon>
        <taxon>Endogonales</taxon>
        <taxon>Endogonaceae</taxon>
        <taxon>Jimgerdemannia</taxon>
    </lineage>
</organism>
<dbReference type="GO" id="GO:0006430">
    <property type="term" value="P:lysyl-tRNA aminoacylation"/>
    <property type="evidence" value="ECO:0007669"/>
    <property type="project" value="InterPro"/>
</dbReference>
<dbReference type="Gene3D" id="3.30.930.10">
    <property type="entry name" value="Bira Bifunctional Protein, Domain 2"/>
    <property type="match status" value="1"/>
</dbReference>
<evidence type="ECO:0000256" key="4">
    <source>
        <dbReference type="SAM" id="MobiDB-lite"/>
    </source>
</evidence>
<evidence type="ECO:0000313" key="7">
    <source>
        <dbReference type="Proteomes" id="UP000274822"/>
    </source>
</evidence>
<dbReference type="InterPro" id="IPR004364">
    <property type="entry name" value="Aa-tRNA-synt_II"/>
</dbReference>
<evidence type="ECO:0000256" key="1">
    <source>
        <dbReference type="ARBA" id="ARBA00022598"/>
    </source>
</evidence>
<dbReference type="AlphaFoldDB" id="A0A433QKJ3"/>
<dbReference type="PANTHER" id="PTHR42918">
    <property type="entry name" value="LYSYL-TRNA SYNTHETASE"/>
    <property type="match status" value="1"/>
</dbReference>
<dbReference type="GO" id="GO:0004824">
    <property type="term" value="F:lysine-tRNA ligase activity"/>
    <property type="evidence" value="ECO:0007669"/>
    <property type="project" value="InterPro"/>
</dbReference>
<dbReference type="InterPro" id="IPR006195">
    <property type="entry name" value="aa-tRNA-synth_II"/>
</dbReference>
<feature type="domain" description="Aminoacyl-transfer RNA synthetases class-II family profile" evidence="5">
    <location>
        <begin position="100"/>
        <end position="422"/>
    </location>
</feature>
<dbReference type="InterPro" id="IPR045864">
    <property type="entry name" value="aa-tRNA-synth_II/BPL/LPL"/>
</dbReference>
<dbReference type="InterPro" id="IPR018149">
    <property type="entry name" value="Lys-tRNA-synth_II_C"/>
</dbReference>
<evidence type="ECO:0000256" key="3">
    <source>
        <dbReference type="ARBA" id="ARBA00022840"/>
    </source>
</evidence>
<keyword evidence="1" id="KW-0436">Ligase</keyword>
<dbReference type="EMBL" id="RBNJ01004075">
    <property type="protein sequence ID" value="RUS30284.1"/>
    <property type="molecule type" value="Genomic_DNA"/>
</dbReference>
<dbReference type="SUPFAM" id="SSF55681">
    <property type="entry name" value="Class II aaRS and biotin synthetases"/>
    <property type="match status" value="1"/>
</dbReference>
<evidence type="ECO:0000313" key="6">
    <source>
        <dbReference type="EMBL" id="RUS30284.1"/>
    </source>
</evidence>
<sequence length="425" mass="47467">MVFVVFTDPKHHLATSGVPGKTNIGQMSVFITRRLELLSPCLHNIPRAGLKESVRTPKYQLPYYVGEAFSEQASRPVGKPRPHPHPENTDQGMLLIGFHVIKFIRHYLDSHDFLEVETPVLSVLAGGANARPFLTHANAMGIDMYLRIAPELYLKQLVIGGLDRVYELGKQFRNEGVDADHNPEFTTCEFYQAYGNLETLIDITEGMVADMVHTVTGSYEVPFSHPGSDPVILNFSGPFRRLDVVDELERKLGQPLPNLDKTESVDPLMALCHAHHVYVPEPHTVSRIVDKLISHFVEPECVQPTLLMGHPVVMSPLAKAIKDDKGRTVAGRFELFVAGKEIVNAYEELNDPEEQRARFAKQQEDRDLGDPEAQMPDHLFCDALEFGLPPTAGWGMGVDRVVALLTGTHHIREVLAFPVMKPVQP</sequence>